<evidence type="ECO:0000256" key="1">
    <source>
        <dbReference type="ARBA" id="ARBA00005165"/>
    </source>
</evidence>
<evidence type="ECO:0000256" key="4">
    <source>
        <dbReference type="ARBA" id="ARBA00022741"/>
    </source>
</evidence>
<keyword evidence="7 13" id="KW-0460">Magnesium</keyword>
<keyword evidence="6" id="KW-0067">ATP-binding</keyword>
<comment type="catalytic activity">
    <reaction evidence="11 13">
        <text>2-(2-carboxy-4-methylthiazol-5-yl)ethyl phosphate + 4-amino-2-methyl-5-(diphosphooxymethyl)pyrimidine + 2 H(+) = thiamine phosphate + CO2 + diphosphate</text>
        <dbReference type="Rhea" id="RHEA:47848"/>
        <dbReference type="ChEBI" id="CHEBI:15378"/>
        <dbReference type="ChEBI" id="CHEBI:16526"/>
        <dbReference type="ChEBI" id="CHEBI:33019"/>
        <dbReference type="ChEBI" id="CHEBI:37575"/>
        <dbReference type="ChEBI" id="CHEBI:57841"/>
        <dbReference type="ChEBI" id="CHEBI:62890"/>
        <dbReference type="EC" id="2.5.1.3"/>
    </reaction>
</comment>
<reference evidence="16 17" key="1">
    <citation type="submission" date="2023-01" db="EMBL/GenBank/DDBJ databases">
        <title>Psychrosphaera sp. nov., isolated from marine algae.</title>
        <authorList>
            <person name="Bayburt H."/>
            <person name="Choi B.J."/>
            <person name="Kim J.M."/>
            <person name="Choi D.G."/>
            <person name="Jeon C.O."/>
        </authorList>
    </citation>
    <scope>NUCLEOTIDE SEQUENCE [LARGE SCALE GENOMIC DNA]</scope>
    <source>
        <strain evidence="16 17">G1-22</strain>
    </source>
</reference>
<dbReference type="NCBIfam" id="TIGR00097">
    <property type="entry name" value="HMP-P_kinase"/>
    <property type="match status" value="1"/>
</dbReference>
<dbReference type="SUPFAM" id="SSF51391">
    <property type="entry name" value="Thiamin phosphate synthase"/>
    <property type="match status" value="1"/>
</dbReference>
<evidence type="ECO:0000256" key="8">
    <source>
        <dbReference type="ARBA" id="ARBA00022977"/>
    </source>
</evidence>
<evidence type="ECO:0000256" key="10">
    <source>
        <dbReference type="ARBA" id="ARBA00047334"/>
    </source>
</evidence>
<evidence type="ECO:0000256" key="3">
    <source>
        <dbReference type="ARBA" id="ARBA00022723"/>
    </source>
</evidence>
<evidence type="ECO:0000256" key="13">
    <source>
        <dbReference type="HAMAP-Rule" id="MF_00097"/>
    </source>
</evidence>
<feature type="binding site" evidence="13">
    <location>
        <position position="375"/>
    </location>
    <ligand>
        <name>Mg(2+)</name>
        <dbReference type="ChEBI" id="CHEBI:18420"/>
    </ligand>
</feature>
<sequence>MSVLSNSIVWTIAGSDCTGGAGIQADCKTIHNLGAEACSIITAVTAQNSAGVIEINAVSIDVMKSQFDALEQEKPALVIKIGLLANAEQVELVAEKIAHYKTTWDFAPIVVYDPVAVASNGGNLTEDDILPTIKQHLLPVVDVLTPNNKELQQLTGVYVFSWDCMENAAQQALNLGPSSVLIKGGHIDIDESYCVDYCHDGYQHYWLASPKIATEHTHGSGCTFASALASLMAQGYLLRDAFTIAKAYINQGLRLAKDYEGPYGPIWQGPWPRERQDYPRVLVSNSDLALQLDWEPALSAHPVDTFTSGFAQIDEQKLGLYPVVDNLAWIERLLKAGIKTIQYREKILTGRDLEQSVIQAIELGRQYQARLFINDYWELAIKHKAYGVHLGQEDIQMADLHAIKQSGIKLGVSTHGHYEMLKIQEYQPSYLAVGAIFPTRTKDMTGQIQGVDTLAKLVELNLDIPMVAIGGITLERATEVIKTGVGSIAVVTAITEADDPEQAVVAFNKLLAKG</sequence>
<feature type="binding site" evidence="13">
    <location>
        <position position="394"/>
    </location>
    <ligand>
        <name>Mg(2+)</name>
        <dbReference type="ChEBI" id="CHEBI:18420"/>
    </ligand>
</feature>
<dbReference type="NCBIfam" id="NF002904">
    <property type="entry name" value="PRK03512.1"/>
    <property type="match status" value="1"/>
</dbReference>
<comment type="catalytic activity">
    <reaction evidence="12 13">
        <text>2-[(2R,5Z)-2-carboxy-4-methylthiazol-5(2H)-ylidene]ethyl phosphate + 4-amino-2-methyl-5-(diphosphooxymethyl)pyrimidine + 2 H(+) = thiamine phosphate + CO2 + diphosphate</text>
        <dbReference type="Rhea" id="RHEA:47844"/>
        <dbReference type="ChEBI" id="CHEBI:15378"/>
        <dbReference type="ChEBI" id="CHEBI:16526"/>
        <dbReference type="ChEBI" id="CHEBI:33019"/>
        <dbReference type="ChEBI" id="CHEBI:37575"/>
        <dbReference type="ChEBI" id="CHEBI:57841"/>
        <dbReference type="ChEBI" id="CHEBI:62899"/>
        <dbReference type="EC" id="2.5.1.3"/>
    </reaction>
</comment>
<dbReference type="EC" id="2.5.1.3" evidence="13"/>
<dbReference type="SUPFAM" id="SSF53613">
    <property type="entry name" value="Ribokinase-like"/>
    <property type="match status" value="1"/>
</dbReference>
<keyword evidence="4" id="KW-0547">Nucleotide-binding</keyword>
<dbReference type="CDD" id="cd01169">
    <property type="entry name" value="HMPP_kinase"/>
    <property type="match status" value="1"/>
</dbReference>
<feature type="domain" description="Thiamine phosphate synthase/TenI" evidence="14">
    <location>
        <begin position="326"/>
        <end position="494"/>
    </location>
</feature>
<dbReference type="InterPro" id="IPR013749">
    <property type="entry name" value="PM/HMP-P_kinase-1"/>
</dbReference>
<dbReference type="Gene3D" id="3.40.1190.20">
    <property type="match status" value="1"/>
</dbReference>
<evidence type="ECO:0000313" key="17">
    <source>
        <dbReference type="Proteomes" id="UP001528411"/>
    </source>
</evidence>
<evidence type="ECO:0000256" key="5">
    <source>
        <dbReference type="ARBA" id="ARBA00022777"/>
    </source>
</evidence>
<keyword evidence="2 13" id="KW-0808">Transferase</keyword>
<dbReference type="PANTHER" id="PTHR20858">
    <property type="entry name" value="PHOSPHOMETHYLPYRIMIDINE KINASE"/>
    <property type="match status" value="1"/>
</dbReference>
<gene>
    <name evidence="13 16" type="primary">thiE</name>
    <name evidence="16" type="ORF">PN838_09050</name>
</gene>
<evidence type="ECO:0000259" key="15">
    <source>
        <dbReference type="Pfam" id="PF08543"/>
    </source>
</evidence>
<dbReference type="GO" id="GO:0004789">
    <property type="term" value="F:thiamine-phosphate diphosphorylase activity"/>
    <property type="evidence" value="ECO:0007669"/>
    <property type="project" value="UniProtKB-EC"/>
</dbReference>
<dbReference type="InterPro" id="IPR004399">
    <property type="entry name" value="HMP/HMP-P_kinase_dom"/>
</dbReference>
<feature type="binding site" evidence="13">
    <location>
        <position position="442"/>
    </location>
    <ligand>
        <name>4-amino-2-methyl-5-(diphosphooxymethyl)pyrimidine</name>
        <dbReference type="ChEBI" id="CHEBI:57841"/>
    </ligand>
</feature>
<evidence type="ECO:0000256" key="2">
    <source>
        <dbReference type="ARBA" id="ARBA00022679"/>
    </source>
</evidence>
<keyword evidence="9" id="KW-0511">Multifunctional enzyme</keyword>
<comment type="similarity">
    <text evidence="13">Belongs to the thiamine-phosphate synthase family.</text>
</comment>
<feature type="binding site" evidence="13">
    <location>
        <position position="413"/>
    </location>
    <ligand>
        <name>4-amino-2-methyl-5-(diphosphooxymethyl)pyrimidine</name>
        <dbReference type="ChEBI" id="CHEBI:57841"/>
    </ligand>
</feature>
<feature type="binding site" evidence="13">
    <location>
        <position position="471"/>
    </location>
    <ligand>
        <name>2-[(2R,5Z)-2-carboxy-4-methylthiazol-5(2H)-ylidene]ethyl phosphate</name>
        <dbReference type="ChEBI" id="CHEBI:62899"/>
    </ligand>
</feature>
<protein>
    <recommendedName>
        <fullName evidence="13">Thiamine-phosphate synthase</fullName>
        <shortName evidence="13">TP synthase</shortName>
        <shortName evidence="13">TPS</shortName>
        <ecNumber evidence="13">2.5.1.3</ecNumber>
    </recommendedName>
    <alternativeName>
        <fullName evidence="13">Thiamine-phosphate pyrophosphorylase</fullName>
        <shortName evidence="13">TMP pyrophosphorylase</shortName>
        <shortName evidence="13">TMP-PPase</shortName>
    </alternativeName>
</protein>
<feature type="domain" description="Pyridoxamine kinase/Phosphomethylpyrimidine kinase" evidence="15">
    <location>
        <begin position="16"/>
        <end position="263"/>
    </location>
</feature>
<evidence type="ECO:0000256" key="11">
    <source>
        <dbReference type="ARBA" id="ARBA00047851"/>
    </source>
</evidence>
<evidence type="ECO:0000256" key="12">
    <source>
        <dbReference type="ARBA" id="ARBA00047883"/>
    </source>
</evidence>
<keyword evidence="17" id="KW-1185">Reference proteome</keyword>
<dbReference type="Pfam" id="PF08543">
    <property type="entry name" value="Phos_pyr_kin"/>
    <property type="match status" value="1"/>
</dbReference>
<comment type="catalytic activity">
    <reaction evidence="10 13">
        <text>4-methyl-5-(2-phosphooxyethyl)-thiazole + 4-amino-2-methyl-5-(diphosphooxymethyl)pyrimidine + H(+) = thiamine phosphate + diphosphate</text>
        <dbReference type="Rhea" id="RHEA:22328"/>
        <dbReference type="ChEBI" id="CHEBI:15378"/>
        <dbReference type="ChEBI" id="CHEBI:33019"/>
        <dbReference type="ChEBI" id="CHEBI:37575"/>
        <dbReference type="ChEBI" id="CHEBI:57841"/>
        <dbReference type="ChEBI" id="CHEBI:58296"/>
        <dbReference type="EC" id="2.5.1.3"/>
    </reaction>
</comment>
<evidence type="ECO:0000313" key="16">
    <source>
        <dbReference type="EMBL" id="MDC2888891.1"/>
    </source>
</evidence>
<dbReference type="Pfam" id="PF02581">
    <property type="entry name" value="TMP-TENI"/>
    <property type="match status" value="1"/>
</dbReference>
<organism evidence="16 17">
    <name type="scientific">Psychrosphaera algicola</name>
    <dbReference type="NCBI Taxonomy" id="3023714"/>
    <lineage>
        <taxon>Bacteria</taxon>
        <taxon>Pseudomonadati</taxon>
        <taxon>Pseudomonadota</taxon>
        <taxon>Gammaproteobacteria</taxon>
        <taxon>Alteromonadales</taxon>
        <taxon>Pseudoalteromonadaceae</taxon>
        <taxon>Psychrosphaera</taxon>
    </lineage>
</organism>
<keyword evidence="3 13" id="KW-0479">Metal-binding</keyword>
<feature type="binding site" evidence="13">
    <location>
        <begin position="439"/>
        <end position="441"/>
    </location>
    <ligand>
        <name>2-[(2R,5Z)-2-carboxy-4-methylthiazol-5(2H)-ylidene]ethyl phosphate</name>
        <dbReference type="ChEBI" id="CHEBI:62899"/>
    </ligand>
</feature>
<dbReference type="CDD" id="cd00564">
    <property type="entry name" value="TMP_TenI"/>
    <property type="match status" value="1"/>
</dbReference>
<comment type="cofactor">
    <cofactor evidence="13">
        <name>Mg(2+)</name>
        <dbReference type="ChEBI" id="CHEBI:18420"/>
    </cofactor>
    <text evidence="13">Binds 1 Mg(2+) ion per subunit.</text>
</comment>
<dbReference type="HAMAP" id="MF_00097">
    <property type="entry name" value="TMP_synthase"/>
    <property type="match status" value="1"/>
</dbReference>
<comment type="pathway">
    <text evidence="1 13">Cofactor biosynthesis; thiamine diphosphate biosynthesis; thiamine phosphate from 4-amino-2-methyl-5-diphosphomethylpyrimidine and 4-methyl-5-(2-phosphoethyl)-thiazole: step 1/1.</text>
</comment>
<dbReference type="InterPro" id="IPR036206">
    <property type="entry name" value="ThiamineP_synth_sf"/>
</dbReference>
<keyword evidence="5" id="KW-0418">Kinase</keyword>
<dbReference type="InterPro" id="IPR029056">
    <property type="entry name" value="Ribokinase-like"/>
</dbReference>
<name>A0ABT5FE78_9GAMM</name>
<dbReference type="Proteomes" id="UP001528411">
    <property type="component" value="Unassembled WGS sequence"/>
</dbReference>
<dbReference type="InterPro" id="IPR022998">
    <property type="entry name" value="ThiamineP_synth_TenI"/>
</dbReference>
<dbReference type="PANTHER" id="PTHR20858:SF17">
    <property type="entry name" value="HYDROXYMETHYLPYRIMIDINE_PHOSPHOMETHYLPYRIMIDINE KINASE THI20-RELATED"/>
    <property type="match status" value="1"/>
</dbReference>
<accession>A0ABT5FE78</accession>
<proteinExistence type="inferred from homology"/>
<evidence type="ECO:0000259" key="14">
    <source>
        <dbReference type="Pfam" id="PF02581"/>
    </source>
</evidence>
<feature type="binding site" evidence="13">
    <location>
        <position position="374"/>
    </location>
    <ligand>
        <name>4-amino-2-methyl-5-(diphosphooxymethyl)pyrimidine</name>
        <dbReference type="ChEBI" id="CHEBI:57841"/>
    </ligand>
</feature>
<evidence type="ECO:0000256" key="9">
    <source>
        <dbReference type="ARBA" id="ARBA00023268"/>
    </source>
</evidence>
<dbReference type="InterPro" id="IPR013785">
    <property type="entry name" value="Aldolase_TIM"/>
</dbReference>
<comment type="function">
    <text evidence="13">Condenses 4-methyl-5-(beta-hydroxyethyl)thiazole monophosphate (THZ-P) and 2-methyl-4-amino-5-hydroxymethyl pyrimidine pyrophosphate (HMP-PP) to form thiamine monophosphate (TMP).</text>
</comment>
<evidence type="ECO:0000256" key="7">
    <source>
        <dbReference type="ARBA" id="ARBA00022842"/>
    </source>
</evidence>
<feature type="binding site" evidence="13">
    <location>
        <begin position="491"/>
        <end position="492"/>
    </location>
    <ligand>
        <name>2-[(2R,5Z)-2-carboxy-4-methylthiazol-5(2H)-ylidene]ethyl phosphate</name>
        <dbReference type="ChEBI" id="CHEBI:62899"/>
    </ligand>
</feature>
<evidence type="ECO:0000256" key="6">
    <source>
        <dbReference type="ARBA" id="ARBA00022840"/>
    </source>
</evidence>
<dbReference type="EMBL" id="JAQOMS010000002">
    <property type="protein sequence ID" value="MDC2888891.1"/>
    <property type="molecule type" value="Genomic_DNA"/>
</dbReference>
<dbReference type="InterPro" id="IPR034291">
    <property type="entry name" value="TMP_synthase"/>
</dbReference>
<feature type="binding site" evidence="13">
    <location>
        <begin position="342"/>
        <end position="346"/>
    </location>
    <ligand>
        <name>4-amino-2-methyl-5-(diphosphooxymethyl)pyrimidine</name>
        <dbReference type="ChEBI" id="CHEBI:57841"/>
    </ligand>
</feature>
<dbReference type="NCBIfam" id="TIGR00693">
    <property type="entry name" value="thiE"/>
    <property type="match status" value="1"/>
</dbReference>
<dbReference type="Gene3D" id="3.20.20.70">
    <property type="entry name" value="Aldolase class I"/>
    <property type="match status" value="1"/>
</dbReference>
<comment type="caution">
    <text evidence="16">The sequence shown here is derived from an EMBL/GenBank/DDBJ whole genome shotgun (WGS) entry which is preliminary data.</text>
</comment>
<keyword evidence="8 13" id="KW-0784">Thiamine biosynthesis</keyword>